<keyword evidence="3" id="KW-1185">Reference proteome</keyword>
<gene>
    <name evidence="2" type="ORF">XENOCAPTIV_014122</name>
</gene>
<organism evidence="2 3">
    <name type="scientific">Xenoophorus captivus</name>
    <dbReference type="NCBI Taxonomy" id="1517983"/>
    <lineage>
        <taxon>Eukaryota</taxon>
        <taxon>Metazoa</taxon>
        <taxon>Chordata</taxon>
        <taxon>Craniata</taxon>
        <taxon>Vertebrata</taxon>
        <taxon>Euteleostomi</taxon>
        <taxon>Actinopterygii</taxon>
        <taxon>Neopterygii</taxon>
        <taxon>Teleostei</taxon>
        <taxon>Neoteleostei</taxon>
        <taxon>Acanthomorphata</taxon>
        <taxon>Ovalentaria</taxon>
        <taxon>Atherinomorphae</taxon>
        <taxon>Cyprinodontiformes</taxon>
        <taxon>Goodeidae</taxon>
        <taxon>Xenoophorus</taxon>
    </lineage>
</organism>
<evidence type="ECO:0000313" key="2">
    <source>
        <dbReference type="EMBL" id="MEQ2198524.1"/>
    </source>
</evidence>
<proteinExistence type="predicted"/>
<feature type="chain" id="PRO_5046121014" evidence="1">
    <location>
        <begin position="19"/>
        <end position="107"/>
    </location>
</feature>
<accession>A0ABV0QRT0</accession>
<dbReference type="Proteomes" id="UP001434883">
    <property type="component" value="Unassembled WGS sequence"/>
</dbReference>
<keyword evidence="1" id="KW-0732">Signal</keyword>
<dbReference type="EMBL" id="JAHRIN010019739">
    <property type="protein sequence ID" value="MEQ2198524.1"/>
    <property type="molecule type" value="Genomic_DNA"/>
</dbReference>
<feature type="signal peptide" evidence="1">
    <location>
        <begin position="1"/>
        <end position="18"/>
    </location>
</feature>
<reference evidence="2 3" key="1">
    <citation type="submission" date="2021-06" db="EMBL/GenBank/DDBJ databases">
        <authorList>
            <person name="Palmer J.M."/>
        </authorList>
    </citation>
    <scope>NUCLEOTIDE SEQUENCE [LARGE SCALE GENOMIC DNA]</scope>
    <source>
        <strain evidence="2 3">XC_2019</strain>
        <tissue evidence="2">Muscle</tissue>
    </source>
</reference>
<protein>
    <submittedName>
        <fullName evidence="2">Uncharacterized protein</fullName>
    </submittedName>
</protein>
<name>A0ABV0QRT0_9TELE</name>
<evidence type="ECO:0000256" key="1">
    <source>
        <dbReference type="SAM" id="SignalP"/>
    </source>
</evidence>
<comment type="caution">
    <text evidence="2">The sequence shown here is derived from an EMBL/GenBank/DDBJ whole genome shotgun (WGS) entry which is preliminary data.</text>
</comment>
<evidence type="ECO:0000313" key="3">
    <source>
        <dbReference type="Proteomes" id="UP001434883"/>
    </source>
</evidence>
<sequence>MFVILPVFHVLALPVSLPDLLLIPIIDETLNDVLGYKSGESGVFTLCTSKTLRLSFLLLPNKTDFRMFTVGSCYIFTLFVCCDFSPDTEGFWIKERKPSDCLTPVKH</sequence>